<dbReference type="RefSeq" id="WP_012107964.1">
    <property type="nucleotide sequence ID" value="NC_009712.1"/>
</dbReference>
<evidence type="ECO:0000313" key="3">
    <source>
        <dbReference type="Proteomes" id="UP000002408"/>
    </source>
</evidence>
<evidence type="ECO:0000256" key="1">
    <source>
        <dbReference type="SAM" id="Phobius"/>
    </source>
</evidence>
<organism evidence="2 3">
    <name type="scientific">Methanoregula boonei (strain DSM 21154 / JCM 14090 / 6A8)</name>
    <dbReference type="NCBI Taxonomy" id="456442"/>
    <lineage>
        <taxon>Archaea</taxon>
        <taxon>Methanobacteriati</taxon>
        <taxon>Methanobacteriota</taxon>
        <taxon>Stenosarchaea group</taxon>
        <taxon>Methanomicrobia</taxon>
        <taxon>Methanomicrobiales</taxon>
        <taxon>Methanoregulaceae</taxon>
        <taxon>Methanoregula</taxon>
    </lineage>
</organism>
<keyword evidence="3" id="KW-1185">Reference proteome</keyword>
<evidence type="ECO:0000313" key="2">
    <source>
        <dbReference type="EMBL" id="ABS56902.1"/>
    </source>
</evidence>
<proteinExistence type="predicted"/>
<gene>
    <name evidence="2" type="ordered locus">Mboo_2388</name>
</gene>
<dbReference type="HOGENOM" id="CLU_172280_2_0_2"/>
<reference evidence="3" key="1">
    <citation type="journal article" date="2015" name="Microbiology">
        <title>Genome of Methanoregula boonei 6A8 reveals adaptations to oligotrophic peatland environments.</title>
        <authorList>
            <person name="Braeuer S."/>
            <person name="Cadillo-Quiroz H."/>
            <person name="Kyrpides N."/>
            <person name="Woyke T."/>
            <person name="Goodwin L."/>
            <person name="Detter C."/>
            <person name="Podell S."/>
            <person name="Yavitt J.B."/>
            <person name="Zinder S.H."/>
        </authorList>
    </citation>
    <scope>NUCLEOTIDE SEQUENCE [LARGE SCALE GENOMIC DNA]</scope>
    <source>
        <strain evidence="3">DSM 21154 / JCM 14090 / 6A8</strain>
    </source>
</reference>
<dbReference type="GeneID" id="5412111"/>
<keyword evidence="1" id="KW-0812">Transmembrane</keyword>
<feature type="transmembrane region" description="Helical" evidence="1">
    <location>
        <begin position="60"/>
        <end position="83"/>
    </location>
</feature>
<dbReference type="AlphaFoldDB" id="A7IAZ1"/>
<dbReference type="KEGG" id="mbn:Mboo_2388"/>
<dbReference type="Proteomes" id="UP000002408">
    <property type="component" value="Chromosome"/>
</dbReference>
<feature type="transmembrane region" description="Helical" evidence="1">
    <location>
        <begin position="29"/>
        <end position="48"/>
    </location>
</feature>
<dbReference type="Pfam" id="PF07441">
    <property type="entry name" value="BofA"/>
    <property type="match status" value="1"/>
</dbReference>
<sequence length="87" mass="9391">MSDILLAVVLIVAILAIAYYLIKKMAVLVINAVLGLILLFFLNFLHVMQWVGRPDLGYDLPTLLVCGVGGLPGVLVLVLLNIFGVTI</sequence>
<accession>A7IAZ1</accession>
<dbReference type="eggNOG" id="arCOG05132">
    <property type="taxonomic scope" value="Archaea"/>
</dbReference>
<keyword evidence="1" id="KW-0472">Membrane</keyword>
<keyword evidence="1" id="KW-1133">Transmembrane helix</keyword>
<evidence type="ECO:0008006" key="4">
    <source>
        <dbReference type="Google" id="ProtNLM"/>
    </source>
</evidence>
<name>A7IAZ1_METB6</name>
<protein>
    <recommendedName>
        <fullName evidence="4">SigmaK-factor processing regulatory BofA</fullName>
    </recommendedName>
</protein>
<feature type="transmembrane region" description="Helical" evidence="1">
    <location>
        <begin position="6"/>
        <end position="22"/>
    </location>
</feature>
<dbReference type="STRING" id="456442.Mboo_2388"/>
<dbReference type="EMBL" id="CP000780">
    <property type="protein sequence ID" value="ABS56902.1"/>
    <property type="molecule type" value="Genomic_DNA"/>
</dbReference>
<dbReference type="InterPro" id="IPR010001">
    <property type="entry name" value="BofA"/>
</dbReference>